<comment type="caution">
    <text evidence="1">The sequence shown here is derived from an EMBL/GenBank/DDBJ whole genome shotgun (WGS) entry which is preliminary data.</text>
</comment>
<name>A0A4Q1DKA6_SALER</name>
<dbReference type="AlphaFoldDB" id="A0A4Q1DKA6"/>
<gene>
    <name evidence="1" type="ORF">EKD96_21130</name>
</gene>
<reference evidence="1" key="1">
    <citation type="submission" date="2019-01" db="EMBL/GenBank/DDBJ databases">
        <title>Whole genome sequencing of Salmonella enterica.</title>
        <authorList>
            <person name="Cao G."/>
        </authorList>
    </citation>
    <scope>NUCLEOTIDE SEQUENCE [LARGE SCALE GENOMIC DNA]</scope>
    <source>
        <strain evidence="1">CFSAN074594</strain>
    </source>
</reference>
<accession>A0A4Q1DKA6</accession>
<organism evidence="1">
    <name type="scientific">Salmonella enterica</name>
    <name type="common">Salmonella choleraesuis</name>
    <dbReference type="NCBI Taxonomy" id="28901"/>
    <lineage>
        <taxon>Bacteria</taxon>
        <taxon>Pseudomonadati</taxon>
        <taxon>Pseudomonadota</taxon>
        <taxon>Gammaproteobacteria</taxon>
        <taxon>Enterobacterales</taxon>
        <taxon>Enterobacteriaceae</taxon>
        <taxon>Salmonella</taxon>
    </lineage>
</organism>
<sequence>MDINKQQLQVLRRIAIANGEQVFQEKDGFRWSEDAGGQVCTAPVKKLVEMNLVRIAKVKGGTILRCAVTQEGSNYLKNK</sequence>
<dbReference type="Proteomes" id="UP000839536">
    <property type="component" value="Unassembled WGS sequence"/>
</dbReference>
<dbReference type="RefSeq" id="WP_000354001.1">
    <property type="nucleotide sequence ID" value="NZ_MXLS01000021.1"/>
</dbReference>
<dbReference type="EMBL" id="SDIQ01000044">
    <property type="protein sequence ID" value="RXL17152.1"/>
    <property type="molecule type" value="Genomic_DNA"/>
</dbReference>
<protein>
    <submittedName>
        <fullName evidence="1">Uncharacterized protein</fullName>
    </submittedName>
</protein>
<evidence type="ECO:0000313" key="1">
    <source>
        <dbReference type="EMBL" id="RXL17152.1"/>
    </source>
</evidence>
<proteinExistence type="predicted"/>